<gene>
    <name evidence="1" type="ORF">OUZ56_022408</name>
</gene>
<organism evidence="1 2">
    <name type="scientific">Daphnia magna</name>
    <dbReference type="NCBI Taxonomy" id="35525"/>
    <lineage>
        <taxon>Eukaryota</taxon>
        <taxon>Metazoa</taxon>
        <taxon>Ecdysozoa</taxon>
        <taxon>Arthropoda</taxon>
        <taxon>Crustacea</taxon>
        <taxon>Branchiopoda</taxon>
        <taxon>Diplostraca</taxon>
        <taxon>Cladocera</taxon>
        <taxon>Anomopoda</taxon>
        <taxon>Daphniidae</taxon>
        <taxon>Daphnia</taxon>
    </lineage>
</organism>
<dbReference type="Proteomes" id="UP001234178">
    <property type="component" value="Unassembled WGS sequence"/>
</dbReference>
<comment type="caution">
    <text evidence="1">The sequence shown here is derived from an EMBL/GenBank/DDBJ whole genome shotgun (WGS) entry which is preliminary data.</text>
</comment>
<reference evidence="1 2" key="1">
    <citation type="journal article" date="2023" name="Nucleic Acids Res.">
        <title>The hologenome of Daphnia magna reveals possible DNA methylation and microbiome-mediated evolution of the host genome.</title>
        <authorList>
            <person name="Chaturvedi A."/>
            <person name="Li X."/>
            <person name="Dhandapani V."/>
            <person name="Marshall H."/>
            <person name="Kissane S."/>
            <person name="Cuenca-Cambronero M."/>
            <person name="Asole G."/>
            <person name="Calvet F."/>
            <person name="Ruiz-Romero M."/>
            <person name="Marangio P."/>
            <person name="Guigo R."/>
            <person name="Rago D."/>
            <person name="Mirbahai L."/>
            <person name="Eastwood N."/>
            <person name="Colbourne J.K."/>
            <person name="Zhou J."/>
            <person name="Mallon E."/>
            <person name="Orsini L."/>
        </authorList>
    </citation>
    <scope>NUCLEOTIDE SEQUENCE [LARGE SCALE GENOMIC DNA]</scope>
    <source>
        <strain evidence="1">LRV0_1</strain>
    </source>
</reference>
<name>A0ABR0AWA6_9CRUS</name>
<keyword evidence="2" id="KW-1185">Reference proteome</keyword>
<proteinExistence type="predicted"/>
<evidence type="ECO:0000313" key="2">
    <source>
        <dbReference type="Proteomes" id="UP001234178"/>
    </source>
</evidence>
<dbReference type="EMBL" id="JAOYFB010000039">
    <property type="protein sequence ID" value="KAK4029416.1"/>
    <property type="molecule type" value="Genomic_DNA"/>
</dbReference>
<accession>A0ABR0AWA6</accession>
<protein>
    <submittedName>
        <fullName evidence="1">Uncharacterized protein</fullName>
    </submittedName>
</protein>
<evidence type="ECO:0000313" key="1">
    <source>
        <dbReference type="EMBL" id="KAK4029416.1"/>
    </source>
</evidence>
<sequence>MFPSETIGIDDIHHIKKKERKKVQWTVGCDEIKMQLLLMANFCWPLMKEKDKRAPLFTKLCICDVPAGATRTRKKQEQTTRMCPCRNFSSFSFETIREAQQGATERPVERH</sequence>